<keyword evidence="1 3" id="KW-0808">Transferase</keyword>
<keyword evidence="4" id="KW-1185">Reference proteome</keyword>
<evidence type="ECO:0000313" key="4">
    <source>
        <dbReference type="Proteomes" id="UP000297982"/>
    </source>
</evidence>
<organism evidence="3 4">
    <name type="scientific">Halobacillus salinus</name>
    <dbReference type="NCBI Taxonomy" id="192814"/>
    <lineage>
        <taxon>Bacteria</taxon>
        <taxon>Bacillati</taxon>
        <taxon>Bacillota</taxon>
        <taxon>Bacilli</taxon>
        <taxon>Bacillales</taxon>
        <taxon>Bacillaceae</taxon>
        <taxon>Halobacillus</taxon>
    </lineage>
</organism>
<comment type="caution">
    <text evidence="3">The sequence shown here is derived from an EMBL/GenBank/DDBJ whole genome shotgun (WGS) entry which is preliminary data.</text>
</comment>
<dbReference type="GO" id="GO:0008168">
    <property type="term" value="F:methyltransferase activity"/>
    <property type="evidence" value="ECO:0007669"/>
    <property type="project" value="UniProtKB-KW"/>
</dbReference>
<dbReference type="GO" id="GO:0032259">
    <property type="term" value="P:methylation"/>
    <property type="evidence" value="ECO:0007669"/>
    <property type="project" value="UniProtKB-KW"/>
</dbReference>
<dbReference type="STRING" id="192814.GCA_900166575_00614"/>
<dbReference type="CDD" id="cd02440">
    <property type="entry name" value="AdoMet_MTases"/>
    <property type="match status" value="1"/>
</dbReference>
<feature type="domain" description="Methyltransferase" evidence="2">
    <location>
        <begin position="41"/>
        <end position="135"/>
    </location>
</feature>
<accession>A0A4Z0GZU6</accession>
<dbReference type="PANTHER" id="PTHR43861">
    <property type="entry name" value="TRANS-ACONITATE 2-METHYLTRANSFERASE-RELATED"/>
    <property type="match status" value="1"/>
</dbReference>
<dbReference type="Proteomes" id="UP000297982">
    <property type="component" value="Unassembled WGS sequence"/>
</dbReference>
<keyword evidence="3" id="KW-0489">Methyltransferase</keyword>
<dbReference type="RefSeq" id="WP_135326437.1">
    <property type="nucleotide sequence ID" value="NZ_SRJC01000001.1"/>
</dbReference>
<proteinExistence type="predicted"/>
<dbReference type="Gene3D" id="3.40.50.150">
    <property type="entry name" value="Vaccinia Virus protein VP39"/>
    <property type="match status" value="1"/>
</dbReference>
<evidence type="ECO:0000256" key="1">
    <source>
        <dbReference type="ARBA" id="ARBA00022679"/>
    </source>
</evidence>
<evidence type="ECO:0000259" key="2">
    <source>
        <dbReference type="Pfam" id="PF13649"/>
    </source>
</evidence>
<gene>
    <name evidence="3" type="ORF">E4663_01590</name>
</gene>
<dbReference type="Pfam" id="PF13649">
    <property type="entry name" value="Methyltransf_25"/>
    <property type="match status" value="1"/>
</dbReference>
<dbReference type="AlphaFoldDB" id="A0A4Z0GZU6"/>
<dbReference type="EMBL" id="SRJC01000001">
    <property type="protein sequence ID" value="TGB03723.1"/>
    <property type="molecule type" value="Genomic_DNA"/>
</dbReference>
<dbReference type="InterPro" id="IPR029063">
    <property type="entry name" value="SAM-dependent_MTases_sf"/>
</dbReference>
<dbReference type="InterPro" id="IPR041698">
    <property type="entry name" value="Methyltransf_25"/>
</dbReference>
<dbReference type="SUPFAM" id="SSF53335">
    <property type="entry name" value="S-adenosyl-L-methionine-dependent methyltransferases"/>
    <property type="match status" value="1"/>
</dbReference>
<protein>
    <submittedName>
        <fullName evidence="3">Class I SAM-dependent methyltransferase</fullName>
    </submittedName>
</protein>
<reference evidence="3 4" key="1">
    <citation type="journal article" date="2003" name="Int. J. Syst. Evol. Microbiol.">
        <title>Halobacillus salinus sp. nov., isolated from a salt lake on the coast of the East Sea in Korea.</title>
        <authorList>
            <person name="Yoon J.H."/>
            <person name="Kang K.H."/>
            <person name="Park Y.H."/>
        </authorList>
    </citation>
    <scope>NUCLEOTIDE SEQUENCE [LARGE SCALE GENOMIC DNA]</scope>
    <source>
        <strain evidence="3 4">HSL-3</strain>
    </source>
</reference>
<sequence>MQGNKGLWEQRYAKEDDTLWGLKPVGTLVDYESLVDSNGRVLDLGMGEGRNALYFAAKGFEAEGIDISETAVDRSLVYAEEYGLAIKAEVSDLISYEVEENAYSLIILANVLNFFRDDEIEHILDKAKKGLIEGGLLYIQAFDRNDPGFEVNRQKSQQVTESTFYRPRSDSYVHFFTKNELESHFEGYQTIKASETYLLDVSHGEPHYHSTIEMFVRK</sequence>
<evidence type="ECO:0000313" key="3">
    <source>
        <dbReference type="EMBL" id="TGB03723.1"/>
    </source>
</evidence>
<name>A0A4Z0GZU6_9BACI</name>